<organism evidence="2">
    <name type="scientific">Arundo donax</name>
    <name type="common">Giant reed</name>
    <name type="synonym">Donax arundinaceus</name>
    <dbReference type="NCBI Taxonomy" id="35708"/>
    <lineage>
        <taxon>Eukaryota</taxon>
        <taxon>Viridiplantae</taxon>
        <taxon>Streptophyta</taxon>
        <taxon>Embryophyta</taxon>
        <taxon>Tracheophyta</taxon>
        <taxon>Spermatophyta</taxon>
        <taxon>Magnoliopsida</taxon>
        <taxon>Liliopsida</taxon>
        <taxon>Poales</taxon>
        <taxon>Poaceae</taxon>
        <taxon>PACMAD clade</taxon>
        <taxon>Arundinoideae</taxon>
        <taxon>Arundineae</taxon>
        <taxon>Arundo</taxon>
    </lineage>
</organism>
<dbReference type="AlphaFoldDB" id="A0A0A9ASH4"/>
<evidence type="ECO:0000313" key="2">
    <source>
        <dbReference type="EMBL" id="JAD51875.1"/>
    </source>
</evidence>
<reference evidence="2" key="1">
    <citation type="submission" date="2014-09" db="EMBL/GenBank/DDBJ databases">
        <authorList>
            <person name="Magalhaes I.L.F."/>
            <person name="Oliveira U."/>
            <person name="Santos F.R."/>
            <person name="Vidigal T.H.D.A."/>
            <person name="Brescovit A.D."/>
            <person name="Santos A.J."/>
        </authorList>
    </citation>
    <scope>NUCLEOTIDE SEQUENCE</scope>
    <source>
        <tissue evidence="2">Shoot tissue taken approximately 20 cm above the soil surface</tissue>
    </source>
</reference>
<reference evidence="2" key="2">
    <citation type="journal article" date="2015" name="Data Brief">
        <title>Shoot transcriptome of the giant reed, Arundo donax.</title>
        <authorList>
            <person name="Barrero R.A."/>
            <person name="Guerrero F.D."/>
            <person name="Moolhuijzen P."/>
            <person name="Goolsby J.A."/>
            <person name="Tidwell J."/>
            <person name="Bellgard S.E."/>
            <person name="Bellgard M.I."/>
        </authorList>
    </citation>
    <scope>NUCLEOTIDE SEQUENCE</scope>
    <source>
        <tissue evidence="2">Shoot tissue taken approximately 20 cm above the soil surface</tissue>
    </source>
</reference>
<protein>
    <submittedName>
        <fullName evidence="2">Uncharacterized protein</fullName>
    </submittedName>
</protein>
<dbReference type="EMBL" id="GBRH01246020">
    <property type="protein sequence ID" value="JAD51875.1"/>
    <property type="molecule type" value="Transcribed_RNA"/>
</dbReference>
<feature type="region of interest" description="Disordered" evidence="1">
    <location>
        <begin position="1"/>
        <end position="23"/>
    </location>
</feature>
<name>A0A0A9ASH4_ARUDO</name>
<sequence length="23" mass="2654">MHQISKVKKGCDITEMPQTQITH</sequence>
<evidence type="ECO:0000256" key="1">
    <source>
        <dbReference type="SAM" id="MobiDB-lite"/>
    </source>
</evidence>
<proteinExistence type="predicted"/>
<accession>A0A0A9ASH4</accession>